<organism evidence="1 2">
    <name type="scientific">Gigaspora rosea</name>
    <dbReference type="NCBI Taxonomy" id="44941"/>
    <lineage>
        <taxon>Eukaryota</taxon>
        <taxon>Fungi</taxon>
        <taxon>Fungi incertae sedis</taxon>
        <taxon>Mucoromycota</taxon>
        <taxon>Glomeromycotina</taxon>
        <taxon>Glomeromycetes</taxon>
        <taxon>Diversisporales</taxon>
        <taxon>Gigasporaceae</taxon>
        <taxon>Gigaspora</taxon>
    </lineage>
</organism>
<gene>
    <name evidence="1" type="ORF">C2G38_2047788</name>
</gene>
<accession>A0A397UCY4</accession>
<dbReference type="EMBL" id="QKWP01002026">
    <property type="protein sequence ID" value="RIB05213.1"/>
    <property type="molecule type" value="Genomic_DNA"/>
</dbReference>
<comment type="caution">
    <text evidence="1">The sequence shown here is derived from an EMBL/GenBank/DDBJ whole genome shotgun (WGS) entry which is preliminary data.</text>
</comment>
<reference evidence="1 2" key="1">
    <citation type="submission" date="2018-06" db="EMBL/GenBank/DDBJ databases">
        <title>Comparative genomics reveals the genomic features of Rhizophagus irregularis, R. cerebriforme, R. diaphanum and Gigaspora rosea, and their symbiotic lifestyle signature.</title>
        <authorList>
            <person name="Morin E."/>
            <person name="San Clemente H."/>
            <person name="Chen E.C.H."/>
            <person name="De La Providencia I."/>
            <person name="Hainaut M."/>
            <person name="Kuo A."/>
            <person name="Kohler A."/>
            <person name="Murat C."/>
            <person name="Tang N."/>
            <person name="Roy S."/>
            <person name="Loubradou J."/>
            <person name="Henrissat B."/>
            <person name="Grigoriev I.V."/>
            <person name="Corradi N."/>
            <person name="Roux C."/>
            <person name="Martin F.M."/>
        </authorList>
    </citation>
    <scope>NUCLEOTIDE SEQUENCE [LARGE SCALE GENOMIC DNA]</scope>
    <source>
        <strain evidence="1 2">DAOM 194757</strain>
    </source>
</reference>
<sequence length="123" mass="13729">MKSPNASHLTFLMQIAQKSDLTQESPYTSGSSRKKSENFGHLGTSLSFDLNNKAFAFADFATQTAYHAAVSEVAVCYLYIFINKCIGMLKESEDLNQDKRFLANQNSDGFLNSHGYIDIIFLV</sequence>
<dbReference type="AlphaFoldDB" id="A0A397UCY4"/>
<keyword evidence="2" id="KW-1185">Reference proteome</keyword>
<evidence type="ECO:0000313" key="2">
    <source>
        <dbReference type="Proteomes" id="UP000266673"/>
    </source>
</evidence>
<dbReference type="Proteomes" id="UP000266673">
    <property type="component" value="Unassembled WGS sequence"/>
</dbReference>
<evidence type="ECO:0000313" key="1">
    <source>
        <dbReference type="EMBL" id="RIB05213.1"/>
    </source>
</evidence>
<name>A0A397UCY4_9GLOM</name>
<protein>
    <submittedName>
        <fullName evidence="1">Uncharacterized protein</fullName>
    </submittedName>
</protein>
<proteinExistence type="predicted"/>